<gene>
    <name evidence="2" type="ORF">RHSIM_Rhsim03G0188400</name>
</gene>
<dbReference type="Pfam" id="PF03478">
    <property type="entry name" value="Beta-prop_KIB1-4"/>
    <property type="match status" value="1"/>
</dbReference>
<proteinExistence type="predicted"/>
<dbReference type="Proteomes" id="UP000626092">
    <property type="component" value="Unassembled WGS sequence"/>
</dbReference>
<evidence type="ECO:0000259" key="1">
    <source>
        <dbReference type="Pfam" id="PF03478"/>
    </source>
</evidence>
<dbReference type="OrthoDB" id="1519185at2759"/>
<name>A0A834H9W7_RHOSS</name>
<feature type="domain" description="KIB1-4 beta-propeller" evidence="1">
    <location>
        <begin position="83"/>
        <end position="361"/>
    </location>
</feature>
<dbReference type="AlphaFoldDB" id="A0A834H9W7"/>
<dbReference type="PANTHER" id="PTHR44259">
    <property type="entry name" value="OS07G0183000 PROTEIN-RELATED"/>
    <property type="match status" value="1"/>
</dbReference>
<evidence type="ECO:0000313" key="3">
    <source>
        <dbReference type="Proteomes" id="UP000626092"/>
    </source>
</evidence>
<dbReference type="EMBL" id="WJXA01000003">
    <property type="protein sequence ID" value="KAF7149357.1"/>
    <property type="molecule type" value="Genomic_DNA"/>
</dbReference>
<dbReference type="InterPro" id="IPR050942">
    <property type="entry name" value="F-box_BR-signaling"/>
</dbReference>
<reference evidence="2" key="1">
    <citation type="submission" date="2019-11" db="EMBL/GenBank/DDBJ databases">
        <authorList>
            <person name="Liu Y."/>
            <person name="Hou J."/>
            <person name="Li T.-Q."/>
            <person name="Guan C.-H."/>
            <person name="Wu X."/>
            <person name="Wu H.-Z."/>
            <person name="Ling F."/>
            <person name="Zhang R."/>
            <person name="Shi X.-G."/>
            <person name="Ren J.-P."/>
            <person name="Chen E.-F."/>
            <person name="Sun J.-M."/>
        </authorList>
    </citation>
    <scope>NUCLEOTIDE SEQUENCE</scope>
    <source>
        <strain evidence="2">Adult_tree_wgs_1</strain>
        <tissue evidence="2">Leaves</tissue>
    </source>
</reference>
<evidence type="ECO:0000313" key="2">
    <source>
        <dbReference type="EMBL" id="KAF7149357.1"/>
    </source>
</evidence>
<comment type="caution">
    <text evidence="2">The sequence shown here is derived from an EMBL/GenBank/DDBJ whole genome shotgun (WGS) entry which is preliminary data.</text>
</comment>
<keyword evidence="3" id="KW-1185">Reference proteome</keyword>
<accession>A0A834H9W7</accession>
<dbReference type="InterPro" id="IPR005174">
    <property type="entry name" value="KIB1-4_b-propeller"/>
</dbReference>
<protein>
    <recommendedName>
        <fullName evidence="1">KIB1-4 beta-propeller domain-containing protein</fullName>
    </recommendedName>
</protein>
<organism evidence="2 3">
    <name type="scientific">Rhododendron simsii</name>
    <name type="common">Sims's rhododendron</name>
    <dbReference type="NCBI Taxonomy" id="118357"/>
    <lineage>
        <taxon>Eukaryota</taxon>
        <taxon>Viridiplantae</taxon>
        <taxon>Streptophyta</taxon>
        <taxon>Embryophyta</taxon>
        <taxon>Tracheophyta</taxon>
        <taxon>Spermatophyta</taxon>
        <taxon>Magnoliopsida</taxon>
        <taxon>eudicotyledons</taxon>
        <taxon>Gunneridae</taxon>
        <taxon>Pentapetalae</taxon>
        <taxon>asterids</taxon>
        <taxon>Ericales</taxon>
        <taxon>Ericaceae</taxon>
        <taxon>Ericoideae</taxon>
        <taxon>Rhodoreae</taxon>
        <taxon>Rhododendron</taxon>
    </lineage>
</organism>
<sequence length="394" mass="45351">MASSHRDWAWLPINLLYSIAEKFVKFSDYKHFSAVCQRWRHHALDLATDDYKQRLRILKACHNKLPMLMIDTKENHESDERCLFSVTEGITYRVQLPVPCNKRFLGSSFGWLFTVEDKTMVIILLNPFTGGAIPLPPLKDPHGDYEDYIDNDPEHFVTKVVLSSDPFLSPNNYEVVVIYGGMHRLAILECGKDSWNFVDKAPFVYSDVIYYPDQGRGRGLYAVNYWRELVKIDMGSSTKEVLTKRTAADAQVAYLVQSQEGDLLLVERFWLKPDCEIFMKTWRFRVFKLLQYSTGETEAATWVPIKSLGSQALFLGDNHSVCVSTLEFPECLPNCIYYTAQYHIDLPPYVCHGIDEDSGIFSLEEGSFQSHYLSDPFNMNVLPPIWFVPNMKGT</sequence>
<dbReference type="PANTHER" id="PTHR44259:SF93">
    <property type="entry name" value="PROTEIN, PUTATIVE (DUF295)-RELATED"/>
    <property type="match status" value="1"/>
</dbReference>